<dbReference type="Pfam" id="PF04738">
    <property type="entry name" value="Lant_dehydr_N"/>
    <property type="match status" value="1"/>
</dbReference>
<dbReference type="KEGG" id="ccap:AES38_11380"/>
<dbReference type="Proteomes" id="UP000503164">
    <property type="component" value="Chromosome"/>
</dbReference>
<keyword evidence="3" id="KW-1185">Reference proteome</keyword>
<dbReference type="RefSeq" id="WP_053775074.1">
    <property type="nucleotide sequence ID" value="NZ_CP012573.1"/>
</dbReference>
<reference evidence="2 3" key="1">
    <citation type="journal article" date="2020" name="Mol. Plant Pathol.">
        <title>Plasmid composition and the chpG gene determine the virulence level of Clavibacter capsici natural isolates in pepper.</title>
        <authorList>
            <person name="Hwang I.S."/>
            <person name="Lee H.M."/>
            <person name="Oh E.J."/>
            <person name="Lee S."/>
            <person name="Heu S."/>
            <person name="Oh C.S."/>
        </authorList>
    </citation>
    <scope>NUCLEOTIDE SEQUENCE [LARGE SCALE GENOMIC DNA]</scope>
    <source>
        <strain evidence="2 3">1101</strain>
    </source>
</reference>
<evidence type="ECO:0000259" key="1">
    <source>
        <dbReference type="Pfam" id="PF04738"/>
    </source>
</evidence>
<sequence>MTAAGVVFDARWQLRLGGLPVSVVDELDDAAHRASFGAFWASLRRIADRQDALSARLHAEIAHRRSAGEDARPLVALRRALFQRDAEAVERSLAVVGAAGTAGLEALLGADAADVRSWLSHDRAHRDRFADTLRAQRDLLRGHASDPGFVRGVALSAPELVAERTRYAQALDTGRSVDKRGKRVERSVMSYVLRAAAKTTPFSTLGPVAFPDAGAVGSPAAPPGSRTTWSVYPLAHVLAVTSAQPDLVGGFRVRMSPYLRRLPETTSVDRATWTFTDVESRDDYAACVEAHVTLRSEGVIKLVEHVLDELGGETTWRGLADALVSAGGIPEDRAVELVTTLMRLGVVVAPALAIDATDEGGFASVLEQLASGGARGTRLAGLLAAYRDAARELAGIAEGEERAAHVRALRGHVADLYAEAGIESGLPRSVVYEDVVVRADDPGIARGLDVGPDVADALVRFIDLLDTSHLRRALLDGYYLHLVEAGEPVDDVAAFLRGLDSELLQSFQEHRIDTVADEDLADDPWLRWGGAWRGEAARRTMLARLRAQQRTLPLVGTDIAREMDAREVDLREELHDLLSGPPLVRAAYRHVNLLVQQDAATGVTVVNDCFGGIGFPLSRFTHGAAHREVGLMADVEAVAGAAGVRLMEISGGTVFSNLNLHEPVLSTRLLVPGDPVRPGSGAVRLESLALRWDERARRVTLVERATGTVVHPEYAGYLVPAATPRLHQSLSLLTPSATISAKPADLLQALPEEGTVVVRPRMALGGIVVVRAAVLLRAADLPAEDPTTQAGNLAWQRFWAHRALPVRSYARVLAEGAARRSKPFLLDAALIVCLSNLASRLRSAGAGATLELTEPLPAPEGAHDLGDGTRRVTEAMLGISVVDIPGEDAA</sequence>
<feature type="domain" description="Lantibiotic dehydratase N-terminal" evidence="1">
    <location>
        <begin position="146"/>
        <end position="437"/>
    </location>
</feature>
<proteinExistence type="predicted"/>
<evidence type="ECO:0000313" key="3">
    <source>
        <dbReference type="Proteomes" id="UP000503164"/>
    </source>
</evidence>
<protein>
    <recommendedName>
        <fullName evidence="1">Lantibiotic dehydratase N-terminal domain-containing protein</fullName>
    </recommendedName>
</protein>
<dbReference type="EMBL" id="CP048049">
    <property type="protein sequence ID" value="QIS45642.1"/>
    <property type="molecule type" value="Genomic_DNA"/>
</dbReference>
<accession>A0AAE7CCE2</accession>
<organism evidence="2 3">
    <name type="scientific">Clavibacter capsici</name>
    <dbReference type="NCBI Taxonomy" id="1874630"/>
    <lineage>
        <taxon>Bacteria</taxon>
        <taxon>Bacillati</taxon>
        <taxon>Actinomycetota</taxon>
        <taxon>Actinomycetes</taxon>
        <taxon>Micrococcales</taxon>
        <taxon>Microbacteriaceae</taxon>
        <taxon>Clavibacter</taxon>
    </lineage>
</organism>
<dbReference type="AlphaFoldDB" id="A0AAE7CCE2"/>
<dbReference type="InterPro" id="IPR006827">
    <property type="entry name" value="Lant_deHydtase_N"/>
</dbReference>
<evidence type="ECO:0000313" key="2">
    <source>
        <dbReference type="EMBL" id="QIS45642.1"/>
    </source>
</evidence>
<name>A0AAE7CCE2_9MICO</name>
<gene>
    <name evidence="2" type="ORF">GW570_11370</name>
</gene>